<name>A0A913XV66_EXADI</name>
<dbReference type="SUPFAM" id="SSF55753">
    <property type="entry name" value="Actin depolymerizing proteins"/>
    <property type="match status" value="1"/>
</dbReference>
<dbReference type="Gene3D" id="3.40.20.10">
    <property type="entry name" value="Severin"/>
    <property type="match status" value="1"/>
</dbReference>
<dbReference type="GeneID" id="110248178"/>
<comment type="similarity">
    <text evidence="1">Belongs to the actin-binding proteins ADF family.</text>
</comment>
<dbReference type="RefSeq" id="XP_020910341.1">
    <property type="nucleotide sequence ID" value="XM_021054682.2"/>
</dbReference>
<proteinExistence type="inferred from homology"/>
<evidence type="ECO:0000313" key="5">
    <source>
        <dbReference type="Proteomes" id="UP000887567"/>
    </source>
</evidence>
<dbReference type="InterPro" id="IPR029006">
    <property type="entry name" value="ADF-H/Gelsolin-like_dom_sf"/>
</dbReference>
<organism evidence="4 5">
    <name type="scientific">Exaiptasia diaphana</name>
    <name type="common">Tropical sea anemone</name>
    <name type="synonym">Aiptasia pulchella</name>
    <dbReference type="NCBI Taxonomy" id="2652724"/>
    <lineage>
        <taxon>Eukaryota</taxon>
        <taxon>Metazoa</taxon>
        <taxon>Cnidaria</taxon>
        <taxon>Anthozoa</taxon>
        <taxon>Hexacorallia</taxon>
        <taxon>Actiniaria</taxon>
        <taxon>Aiptasiidae</taxon>
        <taxon>Exaiptasia</taxon>
    </lineage>
</organism>
<dbReference type="CDD" id="cd11286">
    <property type="entry name" value="ADF_cofilin_like"/>
    <property type="match status" value="1"/>
</dbReference>
<evidence type="ECO:0000259" key="3">
    <source>
        <dbReference type="PROSITE" id="PS51263"/>
    </source>
</evidence>
<dbReference type="GO" id="GO:0015629">
    <property type="term" value="C:actin cytoskeleton"/>
    <property type="evidence" value="ECO:0007669"/>
    <property type="project" value="InterPro"/>
</dbReference>
<dbReference type="InterPro" id="IPR002108">
    <property type="entry name" value="ADF-H"/>
</dbReference>
<dbReference type="PANTHER" id="PTHR11913">
    <property type="entry name" value="COFILIN-RELATED"/>
    <property type="match status" value="1"/>
</dbReference>
<evidence type="ECO:0000256" key="2">
    <source>
        <dbReference type="ARBA" id="ARBA00023203"/>
    </source>
</evidence>
<dbReference type="AlphaFoldDB" id="A0A913XV66"/>
<dbReference type="KEGG" id="epa:110248178"/>
<dbReference type="OrthoDB" id="10249245at2759"/>
<dbReference type="InterPro" id="IPR017904">
    <property type="entry name" value="ADF/Cofilin"/>
</dbReference>
<dbReference type="EnsemblMetazoa" id="XM_021054682.2">
    <property type="protein sequence ID" value="XP_020910341.1"/>
    <property type="gene ID" value="LOC110248178"/>
</dbReference>
<dbReference type="SMART" id="SM00102">
    <property type="entry name" value="ADF"/>
    <property type="match status" value="1"/>
</dbReference>
<evidence type="ECO:0000313" key="4">
    <source>
        <dbReference type="EnsemblMetazoa" id="XP_020910341.1"/>
    </source>
</evidence>
<accession>A0A913XV66</accession>
<keyword evidence="5" id="KW-1185">Reference proteome</keyword>
<reference evidence="4" key="1">
    <citation type="submission" date="2022-11" db="UniProtKB">
        <authorList>
            <consortium name="EnsemblMetazoa"/>
        </authorList>
    </citation>
    <scope>IDENTIFICATION</scope>
</reference>
<dbReference type="GO" id="GO:0030042">
    <property type="term" value="P:actin filament depolymerization"/>
    <property type="evidence" value="ECO:0007669"/>
    <property type="project" value="InterPro"/>
</dbReference>
<dbReference type="Pfam" id="PF00241">
    <property type="entry name" value="Cofilin_ADF"/>
    <property type="match status" value="1"/>
</dbReference>
<dbReference type="Proteomes" id="UP000887567">
    <property type="component" value="Unplaced"/>
</dbReference>
<sequence>MVKSNIKCDDSVQPTFFKMTKGKKEYRYIIFKIENNQVVVDKTGDRDKTFQDMINDLPAEDAARYVVFDLTYHTKRENHLREKIVFLSYCPSGTETREKMLHGSTALELKEKLGSSFIHLSKQCDDLGDMNEEEIKEEMAIKG</sequence>
<dbReference type="PROSITE" id="PS51263">
    <property type="entry name" value="ADF_H"/>
    <property type="match status" value="1"/>
</dbReference>
<keyword evidence="2" id="KW-0009">Actin-binding</keyword>
<feature type="domain" description="ADF-H" evidence="3">
    <location>
        <begin position="3"/>
        <end position="140"/>
    </location>
</feature>
<protein>
    <recommendedName>
        <fullName evidence="3">ADF-H domain-containing protein</fullName>
    </recommendedName>
</protein>
<evidence type="ECO:0000256" key="1">
    <source>
        <dbReference type="ARBA" id="ARBA00006844"/>
    </source>
</evidence>
<dbReference type="GO" id="GO:0003779">
    <property type="term" value="F:actin binding"/>
    <property type="evidence" value="ECO:0007669"/>
    <property type="project" value="UniProtKB-KW"/>
</dbReference>